<accession>A0A9P5X0F1</accession>
<reference evidence="1" key="1">
    <citation type="submission" date="2020-11" db="EMBL/GenBank/DDBJ databases">
        <authorList>
            <consortium name="DOE Joint Genome Institute"/>
            <person name="Ahrendt S."/>
            <person name="Riley R."/>
            <person name="Andreopoulos W."/>
            <person name="Labutti K."/>
            <person name="Pangilinan J."/>
            <person name="Ruiz-Duenas F.J."/>
            <person name="Barrasa J.M."/>
            <person name="Sanchez-Garcia M."/>
            <person name="Camarero S."/>
            <person name="Miyauchi S."/>
            <person name="Serrano A."/>
            <person name="Linde D."/>
            <person name="Babiker R."/>
            <person name="Drula E."/>
            <person name="Ayuso-Fernandez I."/>
            <person name="Pacheco R."/>
            <person name="Padilla G."/>
            <person name="Ferreira P."/>
            <person name="Barriuso J."/>
            <person name="Kellner H."/>
            <person name="Castanera R."/>
            <person name="Alfaro M."/>
            <person name="Ramirez L."/>
            <person name="Pisabarro A.G."/>
            <person name="Kuo A."/>
            <person name="Tritt A."/>
            <person name="Lipzen A."/>
            <person name="He G."/>
            <person name="Yan M."/>
            <person name="Ng V."/>
            <person name="Cullen D."/>
            <person name="Martin F."/>
            <person name="Rosso M.-N."/>
            <person name="Henrissat B."/>
            <person name="Hibbett D."/>
            <person name="Martinez A.T."/>
            <person name="Grigoriev I.V."/>
        </authorList>
    </citation>
    <scope>NUCLEOTIDE SEQUENCE</scope>
    <source>
        <strain evidence="1">MF-IS2</strain>
    </source>
</reference>
<dbReference type="EMBL" id="MU151626">
    <property type="protein sequence ID" value="KAF9442473.1"/>
    <property type="molecule type" value="Genomic_DNA"/>
</dbReference>
<organism evidence="1 2">
    <name type="scientific">Macrolepiota fuliginosa MF-IS2</name>
    <dbReference type="NCBI Taxonomy" id="1400762"/>
    <lineage>
        <taxon>Eukaryota</taxon>
        <taxon>Fungi</taxon>
        <taxon>Dikarya</taxon>
        <taxon>Basidiomycota</taxon>
        <taxon>Agaricomycotina</taxon>
        <taxon>Agaricomycetes</taxon>
        <taxon>Agaricomycetidae</taxon>
        <taxon>Agaricales</taxon>
        <taxon>Agaricineae</taxon>
        <taxon>Agaricaceae</taxon>
        <taxon>Macrolepiota</taxon>
    </lineage>
</organism>
<protein>
    <submittedName>
        <fullName evidence="1">Uncharacterized protein</fullName>
    </submittedName>
</protein>
<name>A0A9P5X0F1_9AGAR</name>
<comment type="caution">
    <text evidence="1">The sequence shown here is derived from an EMBL/GenBank/DDBJ whole genome shotgun (WGS) entry which is preliminary data.</text>
</comment>
<evidence type="ECO:0000313" key="2">
    <source>
        <dbReference type="Proteomes" id="UP000807342"/>
    </source>
</evidence>
<dbReference type="AlphaFoldDB" id="A0A9P5X0F1"/>
<gene>
    <name evidence="1" type="ORF">P691DRAFT_478523</name>
</gene>
<dbReference type="Proteomes" id="UP000807342">
    <property type="component" value="Unassembled WGS sequence"/>
</dbReference>
<sequence length="85" mass="9512">MLGFYSVVGVKGLVLSFSGWIGLHGNNDDNAAPTRSFYWYFEAREGPDDAPIHARARCEHSHCAMIKAKHVWAWSGKLARDSAYI</sequence>
<proteinExistence type="predicted"/>
<evidence type="ECO:0000313" key="1">
    <source>
        <dbReference type="EMBL" id="KAF9442473.1"/>
    </source>
</evidence>
<keyword evidence="2" id="KW-1185">Reference proteome</keyword>